<dbReference type="EMBL" id="AZDZ01000002">
    <property type="protein sequence ID" value="KRK81030.1"/>
    <property type="molecule type" value="Genomic_DNA"/>
</dbReference>
<keyword evidence="2" id="KW-1185">Reference proteome</keyword>
<accession>A0A0R1KBM3</accession>
<dbReference type="PATRIC" id="fig|1423775.4.peg.1196"/>
<gene>
    <name evidence="1" type="ORF">FD03_GL001166</name>
</gene>
<sequence>MIKSLDKNQDVNNILVQFSKDLHAIESATNRDISVSVIRTSNSSNLALPESLEI</sequence>
<dbReference type="STRING" id="1423775.FD03_GL001166"/>
<evidence type="ECO:0000313" key="1">
    <source>
        <dbReference type="EMBL" id="KRK81030.1"/>
    </source>
</evidence>
<proteinExistence type="predicted"/>
<protein>
    <submittedName>
        <fullName evidence="1">Uncharacterized protein</fullName>
    </submittedName>
</protein>
<name>A0A0R1KBM3_9LACO</name>
<reference evidence="1 2" key="1">
    <citation type="journal article" date="2015" name="Genome Announc.">
        <title>Expanding the biotechnology potential of lactobacilli through comparative genomics of 213 strains and associated genera.</title>
        <authorList>
            <person name="Sun Z."/>
            <person name="Harris H.M."/>
            <person name="McCann A."/>
            <person name="Guo C."/>
            <person name="Argimon S."/>
            <person name="Zhang W."/>
            <person name="Yang X."/>
            <person name="Jeffery I.B."/>
            <person name="Cooney J.C."/>
            <person name="Kagawa T.F."/>
            <person name="Liu W."/>
            <person name="Song Y."/>
            <person name="Salvetti E."/>
            <person name="Wrobel A."/>
            <person name="Rasinkangas P."/>
            <person name="Parkhill J."/>
            <person name="Rea M.C."/>
            <person name="O'Sullivan O."/>
            <person name="Ritari J."/>
            <person name="Douillard F.P."/>
            <person name="Paul Ross R."/>
            <person name="Yang R."/>
            <person name="Briner A.E."/>
            <person name="Felis G.E."/>
            <person name="de Vos W.M."/>
            <person name="Barrangou R."/>
            <person name="Klaenhammer T.R."/>
            <person name="Caufield P.W."/>
            <person name="Cui Y."/>
            <person name="Zhang H."/>
            <person name="O'Toole P.W."/>
        </authorList>
    </citation>
    <scope>NUCLEOTIDE SEQUENCE [LARGE SCALE GENOMIC DNA]</scope>
    <source>
        <strain evidence="1 2">DSM 19682</strain>
    </source>
</reference>
<dbReference type="Proteomes" id="UP000051248">
    <property type="component" value="Unassembled WGS sequence"/>
</dbReference>
<evidence type="ECO:0000313" key="2">
    <source>
        <dbReference type="Proteomes" id="UP000051248"/>
    </source>
</evidence>
<organism evidence="1 2">
    <name type="scientific">Companilactobacillus nodensis DSM 19682 = JCM 14932 = NBRC 107160</name>
    <dbReference type="NCBI Taxonomy" id="1423775"/>
    <lineage>
        <taxon>Bacteria</taxon>
        <taxon>Bacillati</taxon>
        <taxon>Bacillota</taxon>
        <taxon>Bacilli</taxon>
        <taxon>Lactobacillales</taxon>
        <taxon>Lactobacillaceae</taxon>
        <taxon>Companilactobacillus</taxon>
    </lineage>
</organism>
<dbReference type="AlphaFoldDB" id="A0A0R1KBM3"/>
<comment type="caution">
    <text evidence="1">The sequence shown here is derived from an EMBL/GenBank/DDBJ whole genome shotgun (WGS) entry which is preliminary data.</text>
</comment>